<dbReference type="InterPro" id="IPR002397">
    <property type="entry name" value="Cyt_P450_B"/>
</dbReference>
<dbReference type="EMBL" id="CP080096">
    <property type="protein sequence ID" value="QYD71607.1"/>
    <property type="molecule type" value="Genomic_DNA"/>
</dbReference>
<organism evidence="3 4">
    <name type="scientific">Paraburkholderia edwinii</name>
    <dbReference type="NCBI Taxonomy" id="2861782"/>
    <lineage>
        <taxon>Bacteria</taxon>
        <taxon>Pseudomonadati</taxon>
        <taxon>Pseudomonadota</taxon>
        <taxon>Betaproteobacteria</taxon>
        <taxon>Burkholderiales</taxon>
        <taxon>Burkholderiaceae</taxon>
        <taxon>Paraburkholderia</taxon>
    </lineage>
</organism>
<dbReference type="CDD" id="cd20625">
    <property type="entry name" value="CYP164-like"/>
    <property type="match status" value="1"/>
</dbReference>
<evidence type="ECO:0000313" key="4">
    <source>
        <dbReference type="Proteomes" id="UP000826462"/>
    </source>
</evidence>
<dbReference type="PANTHER" id="PTHR46696:SF1">
    <property type="entry name" value="CYTOCHROME P450 YJIB-RELATED"/>
    <property type="match status" value="1"/>
</dbReference>
<gene>
    <name evidence="3" type="ORF">KZJ38_31880</name>
</gene>
<evidence type="ECO:0000313" key="3">
    <source>
        <dbReference type="EMBL" id="QYD71607.1"/>
    </source>
</evidence>
<evidence type="ECO:0000256" key="2">
    <source>
        <dbReference type="RuleBase" id="RU000461"/>
    </source>
</evidence>
<accession>A0ABX8UW94</accession>
<keyword evidence="2" id="KW-0349">Heme</keyword>
<proteinExistence type="inferred from homology"/>
<dbReference type="Gene3D" id="1.10.630.10">
    <property type="entry name" value="Cytochrome P450"/>
    <property type="match status" value="1"/>
</dbReference>
<name>A0ABX8UW94_9BURK</name>
<keyword evidence="2" id="KW-0408">Iron</keyword>
<evidence type="ECO:0000256" key="1">
    <source>
        <dbReference type="ARBA" id="ARBA00010617"/>
    </source>
</evidence>
<keyword evidence="2" id="KW-0560">Oxidoreductase</keyword>
<dbReference type="PANTHER" id="PTHR46696">
    <property type="entry name" value="P450, PUTATIVE (EUROFUNG)-RELATED"/>
    <property type="match status" value="1"/>
</dbReference>
<dbReference type="Proteomes" id="UP000826462">
    <property type="component" value="Chromosome 2"/>
</dbReference>
<dbReference type="PRINTS" id="PR00359">
    <property type="entry name" value="BP450"/>
</dbReference>
<dbReference type="Pfam" id="PF00067">
    <property type="entry name" value="p450"/>
    <property type="match status" value="1"/>
</dbReference>
<keyword evidence="4" id="KW-1185">Reference proteome</keyword>
<dbReference type="PROSITE" id="PS00086">
    <property type="entry name" value="CYTOCHROME_P450"/>
    <property type="match status" value="1"/>
</dbReference>
<comment type="similarity">
    <text evidence="1 2">Belongs to the cytochrome P450 family.</text>
</comment>
<dbReference type="InterPro" id="IPR001128">
    <property type="entry name" value="Cyt_P450"/>
</dbReference>
<keyword evidence="2" id="KW-0479">Metal-binding</keyword>
<dbReference type="InterPro" id="IPR036396">
    <property type="entry name" value="Cyt_P450_sf"/>
</dbReference>
<sequence length="398" mass="44062">MEFADFKTASFFDNPYPVYASLRAEGPIVSIAPNMMMTGHYDIVDALLHDRRIGKAYLESVRARYGEAAAEQPVFQNVSRTMFSINPPAHTSLRSLMMKAFNARQIESIREIARATANELIDAIAKTDGADLMASYASPLPIRIICRMLDVPVEDAGALANATSEMVRVLDAVPIPLDELAGPNEACATLERYFADVIEARRSKPGDDLISLLLRIEDSGVKMTEEDIIANVILLFNAGHETTSNMLGNSLVALHRHPEQLHALRQHPDRTAQAVFECARYDTSVQSTVRTALEDVEIGGTTIPRGTIIMTMLGSANRDPAKFSDPDRLDISRDDARLISFGAGIHHCLGYRLALLQLETAMKVLLERLPRLHLTNLDSLQWRRHGNLRGVKALAAHW</sequence>
<keyword evidence="2" id="KW-0503">Monooxygenase</keyword>
<protein>
    <submittedName>
        <fullName evidence="3">Cytochrome P450</fullName>
    </submittedName>
</protein>
<reference evidence="3 4" key="1">
    <citation type="submission" date="2021-07" db="EMBL/GenBank/DDBJ databases">
        <title>Paraburkholderia edwinii protects Aspergillus sp. from phenazines by acting as a toxin sponge.</title>
        <authorList>
            <person name="Dahlstrom K.M."/>
            <person name="Newman D.K."/>
        </authorList>
    </citation>
    <scope>NUCLEOTIDE SEQUENCE [LARGE SCALE GENOMIC DNA]</scope>
    <source>
        <strain evidence="3 4">Pe01</strain>
    </source>
</reference>
<dbReference type="SUPFAM" id="SSF48264">
    <property type="entry name" value="Cytochrome P450"/>
    <property type="match status" value="1"/>
</dbReference>
<dbReference type="RefSeq" id="WP_219801035.1">
    <property type="nucleotide sequence ID" value="NZ_CP080096.1"/>
</dbReference>
<dbReference type="InterPro" id="IPR017972">
    <property type="entry name" value="Cyt_P450_CS"/>
</dbReference>